<evidence type="ECO:0000313" key="10">
    <source>
        <dbReference type="Proteomes" id="UP000287033"/>
    </source>
</evidence>
<keyword evidence="5" id="KW-0560">Oxidoreductase</keyword>
<feature type="non-terminal residue" evidence="9">
    <location>
        <position position="1"/>
    </location>
</feature>
<keyword evidence="6" id="KW-0408">Iron</keyword>
<dbReference type="EC" id="1.14.16.1" evidence="3"/>
<proteinExistence type="inferred from homology"/>
<comment type="cofactor">
    <cofactor evidence="1">
        <name>Fe(2+)</name>
        <dbReference type="ChEBI" id="CHEBI:29033"/>
    </cofactor>
</comment>
<keyword evidence="4" id="KW-0479">Metal-binding</keyword>
<dbReference type="PANTHER" id="PTHR11473">
    <property type="entry name" value="AROMATIC AMINO ACID HYDROXYLASE"/>
    <property type="match status" value="1"/>
</dbReference>
<evidence type="ECO:0000259" key="8">
    <source>
        <dbReference type="PROSITE" id="PS51410"/>
    </source>
</evidence>
<evidence type="ECO:0000256" key="5">
    <source>
        <dbReference type="ARBA" id="ARBA00023002"/>
    </source>
</evidence>
<evidence type="ECO:0000256" key="7">
    <source>
        <dbReference type="ARBA" id="ARBA00023033"/>
    </source>
</evidence>
<dbReference type="InterPro" id="IPR001273">
    <property type="entry name" value="ArAA_hydroxylase"/>
</dbReference>
<comment type="similarity">
    <text evidence="2">Belongs to the biopterin-dependent aromatic amino acid hydroxylase family.</text>
</comment>
<name>A0A401T4U0_CHIPU</name>
<sequence>KFAETIPRPFSVRYNSYTQSIEVLDNIEQLKNLVDNISSEMGTLYHALRKLQ</sequence>
<accession>A0A401T4U0</accession>
<feature type="domain" description="Biopterin-dependent aromatic amino acid hydroxylase family profile" evidence="8">
    <location>
        <begin position="1"/>
        <end position="52"/>
    </location>
</feature>
<dbReference type="GO" id="GO:0004505">
    <property type="term" value="F:phenylalanine 4-monooxygenase activity"/>
    <property type="evidence" value="ECO:0007669"/>
    <property type="project" value="UniProtKB-EC"/>
</dbReference>
<dbReference type="InterPro" id="IPR036329">
    <property type="entry name" value="Aro-AA_hydroxylase_C_sf"/>
</dbReference>
<dbReference type="PANTHER" id="PTHR11473:SF24">
    <property type="entry name" value="PHENYLALANINE-4-HYDROXYLASE"/>
    <property type="match status" value="1"/>
</dbReference>
<dbReference type="OrthoDB" id="983542at2759"/>
<dbReference type="Pfam" id="PF00351">
    <property type="entry name" value="Biopterin_H"/>
    <property type="match status" value="1"/>
</dbReference>
<dbReference type="EMBL" id="BEZZ01001036">
    <property type="protein sequence ID" value="GCC37668.1"/>
    <property type="molecule type" value="Genomic_DNA"/>
</dbReference>
<dbReference type="GO" id="GO:0005506">
    <property type="term" value="F:iron ion binding"/>
    <property type="evidence" value="ECO:0007669"/>
    <property type="project" value="InterPro"/>
</dbReference>
<dbReference type="Proteomes" id="UP000287033">
    <property type="component" value="Unassembled WGS sequence"/>
</dbReference>
<dbReference type="SUPFAM" id="SSF56534">
    <property type="entry name" value="Aromatic aminoacid monoxygenases, catalytic and oligomerization domains"/>
    <property type="match status" value="1"/>
</dbReference>
<organism evidence="9 10">
    <name type="scientific">Chiloscyllium punctatum</name>
    <name type="common">Brownbanded bambooshark</name>
    <name type="synonym">Hemiscyllium punctatum</name>
    <dbReference type="NCBI Taxonomy" id="137246"/>
    <lineage>
        <taxon>Eukaryota</taxon>
        <taxon>Metazoa</taxon>
        <taxon>Chordata</taxon>
        <taxon>Craniata</taxon>
        <taxon>Vertebrata</taxon>
        <taxon>Chondrichthyes</taxon>
        <taxon>Elasmobranchii</taxon>
        <taxon>Galeomorphii</taxon>
        <taxon>Galeoidea</taxon>
        <taxon>Orectolobiformes</taxon>
        <taxon>Hemiscylliidae</taxon>
        <taxon>Chiloscyllium</taxon>
    </lineage>
</organism>
<evidence type="ECO:0000256" key="6">
    <source>
        <dbReference type="ARBA" id="ARBA00023004"/>
    </source>
</evidence>
<dbReference type="STRING" id="137246.A0A401T4U0"/>
<comment type="caution">
    <text evidence="9">The sequence shown here is derived from an EMBL/GenBank/DDBJ whole genome shotgun (WGS) entry which is preliminary data.</text>
</comment>
<evidence type="ECO:0000256" key="3">
    <source>
        <dbReference type="ARBA" id="ARBA00011995"/>
    </source>
</evidence>
<evidence type="ECO:0000256" key="2">
    <source>
        <dbReference type="ARBA" id="ARBA00009712"/>
    </source>
</evidence>
<evidence type="ECO:0000256" key="4">
    <source>
        <dbReference type="ARBA" id="ARBA00022723"/>
    </source>
</evidence>
<dbReference type="InterPro" id="IPR036951">
    <property type="entry name" value="ArAA_hydroxylase_sf"/>
</dbReference>
<protein>
    <recommendedName>
        <fullName evidence="3">phenylalanine 4-monooxygenase</fullName>
        <ecNumber evidence="3">1.14.16.1</ecNumber>
    </recommendedName>
</protein>
<dbReference type="AlphaFoldDB" id="A0A401T4U0"/>
<gene>
    <name evidence="9" type="ORF">chiPu_0016173</name>
</gene>
<dbReference type="Gene3D" id="1.10.800.10">
    <property type="entry name" value="Aromatic amino acid hydroxylase"/>
    <property type="match status" value="1"/>
</dbReference>
<evidence type="ECO:0000256" key="1">
    <source>
        <dbReference type="ARBA" id="ARBA00001954"/>
    </source>
</evidence>
<keyword evidence="7" id="KW-0503">Monooxygenase</keyword>
<dbReference type="PROSITE" id="PS51410">
    <property type="entry name" value="BH4_AAA_HYDROXYL_2"/>
    <property type="match status" value="1"/>
</dbReference>
<dbReference type="InterPro" id="IPR019774">
    <property type="entry name" value="Aromatic-AA_hydroxylase_C"/>
</dbReference>
<keyword evidence="10" id="KW-1185">Reference proteome</keyword>
<evidence type="ECO:0000313" key="9">
    <source>
        <dbReference type="EMBL" id="GCC37668.1"/>
    </source>
</evidence>
<reference evidence="9 10" key="1">
    <citation type="journal article" date="2018" name="Nat. Ecol. Evol.">
        <title>Shark genomes provide insights into elasmobranch evolution and the origin of vertebrates.</title>
        <authorList>
            <person name="Hara Y"/>
            <person name="Yamaguchi K"/>
            <person name="Onimaru K"/>
            <person name="Kadota M"/>
            <person name="Koyanagi M"/>
            <person name="Keeley SD"/>
            <person name="Tatsumi K"/>
            <person name="Tanaka K"/>
            <person name="Motone F"/>
            <person name="Kageyama Y"/>
            <person name="Nozu R"/>
            <person name="Adachi N"/>
            <person name="Nishimura O"/>
            <person name="Nakagawa R"/>
            <person name="Tanegashima C"/>
            <person name="Kiyatake I"/>
            <person name="Matsumoto R"/>
            <person name="Murakumo K"/>
            <person name="Nishida K"/>
            <person name="Terakita A"/>
            <person name="Kuratani S"/>
            <person name="Sato K"/>
            <person name="Hyodo S Kuraku.S."/>
        </authorList>
    </citation>
    <scope>NUCLEOTIDE SEQUENCE [LARGE SCALE GENOMIC DNA]</scope>
</reference>